<evidence type="ECO:0000313" key="1">
    <source>
        <dbReference type="EMBL" id="CAB9507662.1"/>
    </source>
</evidence>
<dbReference type="Proteomes" id="UP001153069">
    <property type="component" value="Unassembled WGS sequence"/>
</dbReference>
<reference evidence="1" key="1">
    <citation type="submission" date="2020-06" db="EMBL/GenBank/DDBJ databases">
        <authorList>
            <consortium name="Plant Systems Biology data submission"/>
        </authorList>
    </citation>
    <scope>NUCLEOTIDE SEQUENCE</scope>
    <source>
        <strain evidence="1">D6</strain>
    </source>
</reference>
<protein>
    <submittedName>
        <fullName evidence="1">Uncharacterized protein</fullName>
    </submittedName>
</protein>
<accession>A0A9N8DRC5</accession>
<evidence type="ECO:0000313" key="2">
    <source>
        <dbReference type="Proteomes" id="UP001153069"/>
    </source>
</evidence>
<keyword evidence="2" id="KW-1185">Reference proteome</keyword>
<gene>
    <name evidence="1" type="ORF">SEMRO_315_G115340.1</name>
</gene>
<dbReference type="EMBL" id="CAICTM010000314">
    <property type="protein sequence ID" value="CAB9507662.1"/>
    <property type="molecule type" value="Genomic_DNA"/>
</dbReference>
<dbReference type="AlphaFoldDB" id="A0A9N8DRC5"/>
<name>A0A9N8DRC5_9STRA</name>
<sequence length="123" mass="14149">MLTTATSDIVSNPIINESDSTIAELEKALMDLDNMITPLQTKTQKKLNKIEEEITNCNFLIDSGLGSKKDQAELRKTKKSLRSRRVKLWDEMKALPALEEEREDLVTQLKELRRRYGILDDDI</sequence>
<proteinExistence type="predicted"/>
<comment type="caution">
    <text evidence="1">The sequence shown here is derived from an EMBL/GenBank/DDBJ whole genome shotgun (WGS) entry which is preliminary data.</text>
</comment>
<organism evidence="1 2">
    <name type="scientific">Seminavis robusta</name>
    <dbReference type="NCBI Taxonomy" id="568900"/>
    <lineage>
        <taxon>Eukaryota</taxon>
        <taxon>Sar</taxon>
        <taxon>Stramenopiles</taxon>
        <taxon>Ochrophyta</taxon>
        <taxon>Bacillariophyta</taxon>
        <taxon>Bacillariophyceae</taxon>
        <taxon>Bacillariophycidae</taxon>
        <taxon>Naviculales</taxon>
        <taxon>Naviculaceae</taxon>
        <taxon>Seminavis</taxon>
    </lineage>
</organism>